<dbReference type="EMBL" id="CAJGYO010000019">
    <property type="protein sequence ID" value="CAD6339575.1"/>
    <property type="molecule type" value="Genomic_DNA"/>
</dbReference>
<organism evidence="1 2">
    <name type="scientific">Miscanthus lutarioriparius</name>
    <dbReference type="NCBI Taxonomy" id="422564"/>
    <lineage>
        <taxon>Eukaryota</taxon>
        <taxon>Viridiplantae</taxon>
        <taxon>Streptophyta</taxon>
        <taxon>Embryophyta</taxon>
        <taxon>Tracheophyta</taxon>
        <taxon>Spermatophyta</taxon>
        <taxon>Magnoliopsida</taxon>
        <taxon>Liliopsida</taxon>
        <taxon>Poales</taxon>
        <taxon>Poaceae</taxon>
        <taxon>PACMAD clade</taxon>
        <taxon>Panicoideae</taxon>
        <taxon>Andropogonodae</taxon>
        <taxon>Andropogoneae</taxon>
        <taxon>Saccharinae</taxon>
        <taxon>Miscanthus</taxon>
    </lineage>
</organism>
<name>A0A811SFI7_9POAL</name>
<sequence length="178" mass="20342">MEIWEVIYPGTNVKRSPDRQAMGALMRSVPKEMWGTLGVKKTVKEAWETVQTMRVQADQVKEESIEAFGMWITNLIANLKSLGETVDDPRVVKKFIHVAPPRFNHIVVSIEMFCDVKTLSVEDAVGRLRVVKDRLVDKVEQITNKVTRLLLAKEEDWLEKYKHRFQSNQKEGGSSDGG</sequence>
<evidence type="ECO:0000313" key="1">
    <source>
        <dbReference type="EMBL" id="CAD6339575.1"/>
    </source>
</evidence>
<comment type="caution">
    <text evidence="1">The sequence shown here is derived from an EMBL/GenBank/DDBJ whole genome shotgun (WGS) entry which is preliminary data.</text>
</comment>
<protein>
    <submittedName>
        <fullName evidence="1">Uncharacterized protein</fullName>
    </submittedName>
</protein>
<keyword evidence="2" id="KW-1185">Reference proteome</keyword>
<dbReference type="OrthoDB" id="781829at2759"/>
<evidence type="ECO:0000313" key="2">
    <source>
        <dbReference type="Proteomes" id="UP000604825"/>
    </source>
</evidence>
<gene>
    <name evidence="1" type="ORF">NCGR_LOCUS63673</name>
</gene>
<proteinExistence type="predicted"/>
<dbReference type="AlphaFoldDB" id="A0A811SFI7"/>
<reference evidence="1" key="1">
    <citation type="submission" date="2020-10" db="EMBL/GenBank/DDBJ databases">
        <authorList>
            <person name="Han B."/>
            <person name="Lu T."/>
            <person name="Zhao Q."/>
            <person name="Huang X."/>
            <person name="Zhao Y."/>
        </authorList>
    </citation>
    <scope>NUCLEOTIDE SEQUENCE</scope>
</reference>
<dbReference type="Proteomes" id="UP000604825">
    <property type="component" value="Unassembled WGS sequence"/>
</dbReference>
<accession>A0A811SFI7</accession>